<sequence>MPVTFGQPFKRGDWSSNTQGLVARDAAGNTVPLQADEISTHSDGSVRFAVLSAQLNNLAANTPRIVNFYTAAKTTPSVTLPAAPNWNLKVTATLSDGSVLTADPQAQLVQQIASGSNRRLHGPVASEFTVVAPMMRANGTAHPHLVARLHTRLYDNGTRFRTDVVMENTRTFTASPSNITYSLNVTANGSTLLSQPSFTHYHHARWHKVVWSGGVNPNARVRHHMPYFLASRATWNYNLGLKIPETTLANEAKYLAAAQTGPMQPALLDTNFPGTGGRPEIAPVPRWTALYLITQDDRARASMLANADAAAGVPIHYRDENTGHPVSIDGANANLSLKYGTSSPAVPAGIGSTIWEPDGAHQGSFSYIPYLVTGDAFYLEEAMFWAGWNIAAADPYYRDGGKGIIKAEQVRGQSWGLRSMAEVAFALPDAHPKKAYYRTIFNNNLSWFADTYGKFTAPWISPMGAVVSQYNNDQSPSYESDFMTIVLSWLSENGETPATTALTNIARMQVDRFMAESQGFCTAKAPGYWLNVKNASGAYVTTWRDYYTLNYGAPPSSCAGVAVEGYPDWGAGYAAVARAMLGSAANAGVANAAAAYTRWVGFTPLIDTGSAGFLTEPQYAIVPR</sequence>
<gene>
    <name evidence="2" type="ORF">G9Q37_07020</name>
</gene>
<accession>A0A6G8INT6</accession>
<protein>
    <recommendedName>
        <fullName evidence="1">PcRGLX/YetA-like N-terminal RIFT barrel domain-containing protein</fullName>
    </recommendedName>
</protein>
<name>A0A6G8INT6_9BURK</name>
<evidence type="ECO:0000259" key="1">
    <source>
        <dbReference type="Pfam" id="PF19501"/>
    </source>
</evidence>
<dbReference type="Proteomes" id="UP000503162">
    <property type="component" value="Chromosome"/>
</dbReference>
<evidence type="ECO:0000313" key="3">
    <source>
        <dbReference type="Proteomes" id="UP000503162"/>
    </source>
</evidence>
<feature type="domain" description="PcRGLX/YetA-like N-terminal RIFT barrel" evidence="1">
    <location>
        <begin position="3"/>
        <end position="58"/>
    </location>
</feature>
<dbReference type="AlphaFoldDB" id="A0A6G8INT6"/>
<dbReference type="InterPro" id="IPR048329">
    <property type="entry name" value="PcRGLX_1st"/>
</dbReference>
<reference evidence="2 3" key="1">
    <citation type="submission" date="2020-03" db="EMBL/GenBank/DDBJ databases">
        <title>Hydrogenophaga sp. nov. isolated from cyanobacterial mat.</title>
        <authorList>
            <person name="Thorat V."/>
            <person name="Kirdat K."/>
            <person name="Tiwarekar B."/>
            <person name="Costa E.D."/>
            <person name="Yadav A."/>
        </authorList>
    </citation>
    <scope>NUCLEOTIDE SEQUENCE [LARGE SCALE GENOMIC DNA]</scope>
    <source>
        <strain evidence="2 3">BA0156</strain>
    </source>
</reference>
<dbReference type="Pfam" id="PF19501">
    <property type="entry name" value="PcRGLX_1st"/>
    <property type="match status" value="1"/>
</dbReference>
<dbReference type="EMBL" id="CP049989">
    <property type="protein sequence ID" value="QIM54695.1"/>
    <property type="molecule type" value="Genomic_DNA"/>
</dbReference>
<proteinExistence type="predicted"/>
<organism evidence="2 3">
    <name type="scientific">Hydrogenophaga crocea</name>
    <dbReference type="NCBI Taxonomy" id="2716225"/>
    <lineage>
        <taxon>Bacteria</taxon>
        <taxon>Pseudomonadati</taxon>
        <taxon>Pseudomonadota</taxon>
        <taxon>Betaproteobacteria</taxon>
        <taxon>Burkholderiales</taxon>
        <taxon>Comamonadaceae</taxon>
        <taxon>Hydrogenophaga</taxon>
    </lineage>
</organism>
<dbReference type="KEGG" id="hcz:G9Q37_07020"/>
<evidence type="ECO:0000313" key="2">
    <source>
        <dbReference type="EMBL" id="QIM54695.1"/>
    </source>
</evidence>
<keyword evidence="3" id="KW-1185">Reference proteome</keyword>